<dbReference type="EMBL" id="CP043316">
    <property type="protein sequence ID" value="QEK38567.1"/>
    <property type="molecule type" value="Genomic_DNA"/>
</dbReference>
<keyword evidence="4" id="KW-1185">Reference proteome</keyword>
<dbReference type="RefSeq" id="WP_148971688.1">
    <property type="nucleotide sequence ID" value="NZ_CP043316.1"/>
</dbReference>
<name>A0A5C0UFR4_9PROT</name>
<comment type="cofactor">
    <cofactor evidence="1">
        <name>pyridoxal 5'-phosphate</name>
        <dbReference type="ChEBI" id="CHEBI:597326"/>
    </cofactor>
</comment>
<dbReference type="PANTHER" id="PTHR21152">
    <property type="entry name" value="AMINOTRANSFERASE CLASS V"/>
    <property type="match status" value="1"/>
</dbReference>
<evidence type="ECO:0000256" key="2">
    <source>
        <dbReference type="ARBA" id="ARBA00022898"/>
    </source>
</evidence>
<gene>
    <name evidence="3" type="ORF">FZC34_01420</name>
</gene>
<reference evidence="3 4" key="1">
    <citation type="submission" date="2019-08" db="EMBL/GenBank/DDBJ databases">
        <title>Highly reduced genomes of protist endosymbionts show evolutionary convergence.</title>
        <authorList>
            <person name="George E."/>
            <person name="Husnik F."/>
            <person name="Tashyreva D."/>
            <person name="Prokopchuk G."/>
            <person name="Horak A."/>
            <person name="Kwong W.K."/>
            <person name="Lukes J."/>
            <person name="Keeling P.J."/>
        </authorList>
    </citation>
    <scope>NUCLEOTIDE SEQUENCE [LARGE SCALE GENOMIC DNA]</scope>
    <source>
        <strain evidence="3">1604LC</strain>
    </source>
</reference>
<dbReference type="KEGG" id="cpri:FZC34_01420"/>
<accession>A0A5C0UFR4</accession>
<organism evidence="3 4">
    <name type="scientific">Candidatus Cytomitobacter primus</name>
    <dbReference type="NCBI Taxonomy" id="2066024"/>
    <lineage>
        <taxon>Bacteria</taxon>
        <taxon>Pseudomonadati</taxon>
        <taxon>Pseudomonadota</taxon>
        <taxon>Alphaproteobacteria</taxon>
        <taxon>Holosporales</taxon>
        <taxon>Holosporaceae</taxon>
        <taxon>Candidatus Cytomitobacter</taxon>
    </lineage>
</organism>
<proteinExistence type="predicted"/>
<dbReference type="GO" id="GO:0004760">
    <property type="term" value="F:L-serine-pyruvate transaminase activity"/>
    <property type="evidence" value="ECO:0007669"/>
    <property type="project" value="TreeGrafter"/>
</dbReference>
<evidence type="ECO:0000313" key="3">
    <source>
        <dbReference type="EMBL" id="QEK38567.1"/>
    </source>
</evidence>
<dbReference type="OrthoDB" id="9772439at2"/>
<dbReference type="Gene3D" id="3.40.640.10">
    <property type="entry name" value="Type I PLP-dependent aspartate aminotransferase-like (Major domain)"/>
    <property type="match status" value="1"/>
</dbReference>
<sequence>MFCSGPTKKYAEFSSYNLLEGLGRSHRSDLWENKIQDIYSLIKKSLQIPDNYQIGFINGSATAAIDSLFWNFLGSKPCHVLETGVFSKRWGNEIFNVLKIPGKSIQPINLIKQTNSYQNNFDNLNNTNYGPNVLNNRFNYNYDFVFTMVETTNGSRWFDKNVLNKIQGLKFCDATSAVFCENIDWNLLDYTAFSFQKALGAEAGIGCVVLSPKAIDHMNNHNPKFPTPRFLQINHSIFQGKLNNTPSLISLNDIAINLSIFLNKGGLPNAIKQCKLNQSQIMDILSPTLQCINCNHINTNHNANAILCMEMSQWGNNLINHNIYSDKISKNIIDEEKWRIIHKVAKQSEQFGIFDIAGHPEDTPCWRFWIGPTIDKIQSYINQFIDIIRDAI</sequence>
<dbReference type="SUPFAM" id="SSF53383">
    <property type="entry name" value="PLP-dependent transferases"/>
    <property type="match status" value="1"/>
</dbReference>
<evidence type="ECO:0008006" key="5">
    <source>
        <dbReference type="Google" id="ProtNLM"/>
    </source>
</evidence>
<dbReference type="PANTHER" id="PTHR21152:SF40">
    <property type="entry name" value="ALANINE--GLYOXYLATE AMINOTRANSFERASE"/>
    <property type="match status" value="1"/>
</dbReference>
<evidence type="ECO:0000313" key="4">
    <source>
        <dbReference type="Proteomes" id="UP000325004"/>
    </source>
</evidence>
<dbReference type="Proteomes" id="UP000325004">
    <property type="component" value="Chromosome"/>
</dbReference>
<protein>
    <recommendedName>
        <fullName evidence="5">Phosphoserine transaminase</fullName>
    </recommendedName>
</protein>
<evidence type="ECO:0000256" key="1">
    <source>
        <dbReference type="ARBA" id="ARBA00001933"/>
    </source>
</evidence>
<dbReference type="InterPro" id="IPR015424">
    <property type="entry name" value="PyrdxlP-dep_Trfase"/>
</dbReference>
<dbReference type="AlphaFoldDB" id="A0A5C0UFR4"/>
<dbReference type="InterPro" id="IPR015421">
    <property type="entry name" value="PyrdxlP-dep_Trfase_major"/>
</dbReference>
<dbReference type="GO" id="GO:0019265">
    <property type="term" value="P:glycine biosynthetic process, by transamination of glyoxylate"/>
    <property type="evidence" value="ECO:0007669"/>
    <property type="project" value="TreeGrafter"/>
</dbReference>
<dbReference type="GO" id="GO:0008453">
    <property type="term" value="F:alanine-glyoxylate transaminase activity"/>
    <property type="evidence" value="ECO:0007669"/>
    <property type="project" value="TreeGrafter"/>
</dbReference>
<keyword evidence="2" id="KW-0663">Pyridoxal phosphate</keyword>